<proteinExistence type="predicted"/>
<dbReference type="InterPro" id="IPR043504">
    <property type="entry name" value="Peptidase_S1_PA_chymotrypsin"/>
</dbReference>
<keyword evidence="3" id="KW-0732">Signal</keyword>
<dbReference type="Proteomes" id="UP000501534">
    <property type="component" value="Chromosome"/>
</dbReference>
<evidence type="ECO:0000259" key="4">
    <source>
        <dbReference type="Pfam" id="PF01522"/>
    </source>
</evidence>
<reference evidence="5 6" key="1">
    <citation type="submission" date="2020-04" db="EMBL/GenBank/DDBJ databases">
        <title>Usitatibacter rugosus gen. nov., sp. nov. and Usitatibacter palustris sp. nov., novel members of Usitatibacteraceae fam. nov. within the order Nitrosomonadales isolated from soil.</title>
        <authorList>
            <person name="Huber K.J."/>
            <person name="Neumann-Schaal M."/>
            <person name="Geppert A."/>
            <person name="Luckner M."/>
            <person name="Wanner G."/>
            <person name="Overmann J."/>
        </authorList>
    </citation>
    <scope>NUCLEOTIDE SEQUENCE [LARGE SCALE GENOMIC DNA]</scope>
    <source>
        <strain evidence="5 6">0125_3</strain>
    </source>
</reference>
<dbReference type="Pfam" id="PF01522">
    <property type="entry name" value="Polysacc_deac_1"/>
    <property type="match status" value="1"/>
</dbReference>
<organism evidence="5 6">
    <name type="scientific">Usitatibacter rugosus</name>
    <dbReference type="NCBI Taxonomy" id="2732067"/>
    <lineage>
        <taxon>Bacteria</taxon>
        <taxon>Pseudomonadati</taxon>
        <taxon>Pseudomonadota</taxon>
        <taxon>Betaproteobacteria</taxon>
        <taxon>Nitrosomonadales</taxon>
        <taxon>Usitatibacteraceae</taxon>
        <taxon>Usitatibacter</taxon>
    </lineage>
</organism>
<dbReference type="KEGG" id="uru:DSM104443_00745"/>
<name>A0A6M4GRK7_9PROT</name>
<dbReference type="InterPro" id="IPR050248">
    <property type="entry name" value="Polysacc_deacetylase_ArnD"/>
</dbReference>
<dbReference type="Gene3D" id="3.20.20.370">
    <property type="entry name" value="Glycoside hydrolase/deacetylase"/>
    <property type="match status" value="1"/>
</dbReference>
<dbReference type="PANTHER" id="PTHR10587">
    <property type="entry name" value="GLYCOSYL TRANSFERASE-RELATED"/>
    <property type="match status" value="1"/>
</dbReference>
<keyword evidence="6" id="KW-1185">Reference proteome</keyword>
<dbReference type="GO" id="GO:0005975">
    <property type="term" value="P:carbohydrate metabolic process"/>
    <property type="evidence" value="ECO:0007669"/>
    <property type="project" value="InterPro"/>
</dbReference>
<gene>
    <name evidence="5" type="ORF">DSM104443_00745</name>
</gene>
<dbReference type="GO" id="GO:0016020">
    <property type="term" value="C:membrane"/>
    <property type="evidence" value="ECO:0007669"/>
    <property type="project" value="TreeGrafter"/>
</dbReference>
<feature type="signal peptide" evidence="3">
    <location>
        <begin position="1"/>
        <end position="20"/>
    </location>
</feature>
<sequence>MFSRLTGFVAALLLATTAHAILVRPDREDGEYLELATRYESAVALPVGEGALIAPRWILTSANVARALDAQQPRARPVIAGKPREIVEVRIQADLALLQLREPVEELEPTPIHREADEGGKTVRIVGHGSTGRVGDKGVKANPARQGRAAINTVDRVGLRTFAVRLKPADDASDLQGAFAADERGAAAFFETKEGGIFVAGIATLTDDANNDGIAGNIGDWQIFARVSAYAAWIDAATGEGKPAVQAKTIAFSFDDGFDPRTQPEAGVWNTRMLRALEAAGIKAALFPAGRFVDSPDGLALVRAWGEAGHSIGNHTYSHTDFDTLPLEACIADIARGDGLLKAMPRFKPWLRFPYLREGATAGKRDGIRDWLAKNSYASAPISVMTGDGYYSQRLEAALRARADRDNDPFRRAYVRHLVERAAYSDRLARDTLGRSPAHVMLLHTNLANAMFLPDVIAALRAGGWTLVDAETAFADPLYRTQPKGLPAGSNIVVELAKDAGRTVPPGPEDDYGKATLEALGY</sequence>
<dbReference type="GO" id="GO:0046872">
    <property type="term" value="F:metal ion binding"/>
    <property type="evidence" value="ECO:0007669"/>
    <property type="project" value="UniProtKB-KW"/>
</dbReference>
<dbReference type="EMBL" id="CP053069">
    <property type="protein sequence ID" value="QJR09695.1"/>
    <property type="molecule type" value="Genomic_DNA"/>
</dbReference>
<keyword evidence="2" id="KW-0378">Hydrolase</keyword>
<protein>
    <recommendedName>
        <fullName evidence="4">NodB homology domain-containing protein</fullName>
    </recommendedName>
</protein>
<dbReference type="PANTHER" id="PTHR10587:SF133">
    <property type="entry name" value="CHITIN DEACETYLASE 1-RELATED"/>
    <property type="match status" value="1"/>
</dbReference>
<dbReference type="InterPro" id="IPR011330">
    <property type="entry name" value="Glyco_hydro/deAcase_b/a-brl"/>
</dbReference>
<evidence type="ECO:0000313" key="6">
    <source>
        <dbReference type="Proteomes" id="UP000501534"/>
    </source>
</evidence>
<dbReference type="Gene3D" id="2.40.10.10">
    <property type="entry name" value="Trypsin-like serine proteases"/>
    <property type="match status" value="1"/>
</dbReference>
<dbReference type="GO" id="GO:0016810">
    <property type="term" value="F:hydrolase activity, acting on carbon-nitrogen (but not peptide) bonds"/>
    <property type="evidence" value="ECO:0007669"/>
    <property type="project" value="InterPro"/>
</dbReference>
<feature type="domain" description="NodB homology" evidence="4">
    <location>
        <begin position="245"/>
        <end position="361"/>
    </location>
</feature>
<evidence type="ECO:0000256" key="3">
    <source>
        <dbReference type="SAM" id="SignalP"/>
    </source>
</evidence>
<evidence type="ECO:0000256" key="1">
    <source>
        <dbReference type="ARBA" id="ARBA00022723"/>
    </source>
</evidence>
<feature type="chain" id="PRO_5027071979" description="NodB homology domain-containing protein" evidence="3">
    <location>
        <begin position="21"/>
        <end position="522"/>
    </location>
</feature>
<evidence type="ECO:0000313" key="5">
    <source>
        <dbReference type="EMBL" id="QJR09695.1"/>
    </source>
</evidence>
<dbReference type="AlphaFoldDB" id="A0A6M4GRK7"/>
<accession>A0A6M4GRK7</accession>
<dbReference type="InterPro" id="IPR002509">
    <property type="entry name" value="NODB_dom"/>
</dbReference>
<keyword evidence="1" id="KW-0479">Metal-binding</keyword>
<evidence type="ECO:0000256" key="2">
    <source>
        <dbReference type="ARBA" id="ARBA00022801"/>
    </source>
</evidence>
<dbReference type="SUPFAM" id="SSF50494">
    <property type="entry name" value="Trypsin-like serine proteases"/>
    <property type="match status" value="1"/>
</dbReference>
<dbReference type="RefSeq" id="WP_171089618.1">
    <property type="nucleotide sequence ID" value="NZ_CP053069.1"/>
</dbReference>
<dbReference type="InterPro" id="IPR009003">
    <property type="entry name" value="Peptidase_S1_PA"/>
</dbReference>
<dbReference type="SUPFAM" id="SSF88713">
    <property type="entry name" value="Glycoside hydrolase/deacetylase"/>
    <property type="match status" value="1"/>
</dbReference>